<dbReference type="GO" id="GO:0005634">
    <property type="term" value="C:nucleus"/>
    <property type="evidence" value="ECO:0007669"/>
    <property type="project" value="UniProtKB-SubCell"/>
</dbReference>
<dbReference type="InterPro" id="IPR038739">
    <property type="entry name" value="ARMC8/Vid28"/>
</dbReference>
<protein>
    <submittedName>
        <fullName evidence="6">Uncharacterized protein</fullName>
    </submittedName>
</protein>
<dbReference type="GO" id="GO:0043161">
    <property type="term" value="P:proteasome-mediated ubiquitin-dependent protein catabolic process"/>
    <property type="evidence" value="ECO:0007669"/>
    <property type="project" value="TreeGrafter"/>
</dbReference>
<reference evidence="6 7" key="2">
    <citation type="submission" date="2020-07" db="EMBL/GenBank/DDBJ databases">
        <title>Genome assembly of wild tea tree DASZ reveals pedigree and selection history of tea varieties.</title>
        <authorList>
            <person name="Zhang W."/>
        </authorList>
    </citation>
    <scope>NUCLEOTIDE SEQUENCE [LARGE SCALE GENOMIC DNA]</scope>
    <source>
        <strain evidence="7">cv. G240</strain>
        <tissue evidence="6">Leaf</tissue>
    </source>
</reference>
<sequence length="147" mass="16246">MHRIISPVNGWSTARSTAQAARSTEDRRLGQRLDGWSTRLPIQQQLDCVYITDPEPSVQEQALALVCNLVDGCIDSVEYVFADNGLILHAVGRQLQTASKAEVLIQGMYVLGNVASGNEFQKEAVTQQLFPQMGNDTQSIMIKLLQE</sequence>
<dbReference type="InterPro" id="IPR016024">
    <property type="entry name" value="ARM-type_fold"/>
</dbReference>
<evidence type="ECO:0000313" key="7">
    <source>
        <dbReference type="Proteomes" id="UP000593564"/>
    </source>
</evidence>
<evidence type="ECO:0000313" key="6">
    <source>
        <dbReference type="EMBL" id="KAF5955139.1"/>
    </source>
</evidence>
<dbReference type="InterPro" id="IPR011989">
    <property type="entry name" value="ARM-like"/>
</dbReference>
<proteinExistence type="predicted"/>
<accession>A0A7J7HR76</accession>
<organism evidence="6 7">
    <name type="scientific">Camellia sinensis</name>
    <name type="common">Tea plant</name>
    <name type="synonym">Thea sinensis</name>
    <dbReference type="NCBI Taxonomy" id="4442"/>
    <lineage>
        <taxon>Eukaryota</taxon>
        <taxon>Viridiplantae</taxon>
        <taxon>Streptophyta</taxon>
        <taxon>Embryophyta</taxon>
        <taxon>Tracheophyta</taxon>
        <taxon>Spermatophyta</taxon>
        <taxon>Magnoliopsida</taxon>
        <taxon>eudicotyledons</taxon>
        <taxon>Gunneridae</taxon>
        <taxon>Pentapetalae</taxon>
        <taxon>asterids</taxon>
        <taxon>Ericales</taxon>
        <taxon>Theaceae</taxon>
        <taxon>Camellia</taxon>
    </lineage>
</organism>
<evidence type="ECO:0000256" key="2">
    <source>
        <dbReference type="ARBA" id="ARBA00004496"/>
    </source>
</evidence>
<dbReference type="GO" id="GO:0034657">
    <property type="term" value="C:GID complex"/>
    <property type="evidence" value="ECO:0007669"/>
    <property type="project" value="TreeGrafter"/>
</dbReference>
<evidence type="ECO:0000256" key="1">
    <source>
        <dbReference type="ARBA" id="ARBA00004123"/>
    </source>
</evidence>
<dbReference type="SUPFAM" id="SSF48371">
    <property type="entry name" value="ARM repeat"/>
    <property type="match status" value="1"/>
</dbReference>
<dbReference type="Gene3D" id="1.25.10.10">
    <property type="entry name" value="Leucine-rich Repeat Variant"/>
    <property type="match status" value="1"/>
</dbReference>
<evidence type="ECO:0000256" key="4">
    <source>
        <dbReference type="ARBA" id="ARBA00022737"/>
    </source>
</evidence>
<dbReference type="GO" id="GO:0005737">
    <property type="term" value="C:cytoplasm"/>
    <property type="evidence" value="ECO:0007669"/>
    <property type="project" value="UniProtKB-SubCell"/>
</dbReference>
<name>A0A7J7HR76_CAMSI</name>
<keyword evidence="4" id="KW-0677">Repeat</keyword>
<comment type="subcellular location">
    <subcellularLocation>
        <location evidence="2">Cytoplasm</location>
    </subcellularLocation>
    <subcellularLocation>
        <location evidence="1">Nucleus</location>
    </subcellularLocation>
</comment>
<dbReference type="EMBL" id="JACBKZ010000003">
    <property type="protein sequence ID" value="KAF5955139.1"/>
    <property type="molecule type" value="Genomic_DNA"/>
</dbReference>
<keyword evidence="5" id="KW-0539">Nucleus</keyword>
<evidence type="ECO:0000256" key="3">
    <source>
        <dbReference type="ARBA" id="ARBA00022490"/>
    </source>
</evidence>
<dbReference type="Proteomes" id="UP000593564">
    <property type="component" value="Unassembled WGS sequence"/>
</dbReference>
<reference evidence="7" key="1">
    <citation type="journal article" date="2020" name="Nat. Commun.">
        <title>Genome assembly of wild tea tree DASZ reveals pedigree and selection history of tea varieties.</title>
        <authorList>
            <person name="Zhang W."/>
            <person name="Zhang Y."/>
            <person name="Qiu H."/>
            <person name="Guo Y."/>
            <person name="Wan H."/>
            <person name="Zhang X."/>
            <person name="Scossa F."/>
            <person name="Alseekh S."/>
            <person name="Zhang Q."/>
            <person name="Wang P."/>
            <person name="Xu L."/>
            <person name="Schmidt M.H."/>
            <person name="Jia X."/>
            <person name="Li D."/>
            <person name="Zhu A."/>
            <person name="Guo F."/>
            <person name="Chen W."/>
            <person name="Ni D."/>
            <person name="Usadel B."/>
            <person name="Fernie A.R."/>
            <person name="Wen W."/>
        </authorList>
    </citation>
    <scope>NUCLEOTIDE SEQUENCE [LARGE SCALE GENOMIC DNA]</scope>
    <source>
        <strain evidence="7">cv. G240</strain>
    </source>
</reference>
<dbReference type="PANTHER" id="PTHR15651:SF7">
    <property type="entry name" value="ARMADILLO REPEAT-CONTAINING PROTEIN 8"/>
    <property type="match status" value="1"/>
</dbReference>
<dbReference type="PANTHER" id="PTHR15651">
    <property type="entry name" value="ARMADILLO REPEAT-CONTAINING PROTEIN 8"/>
    <property type="match status" value="1"/>
</dbReference>
<comment type="caution">
    <text evidence="6">The sequence shown here is derived from an EMBL/GenBank/DDBJ whole genome shotgun (WGS) entry which is preliminary data.</text>
</comment>
<gene>
    <name evidence="6" type="ORF">HYC85_007995</name>
</gene>
<dbReference type="AlphaFoldDB" id="A0A7J7HR76"/>
<keyword evidence="3" id="KW-0963">Cytoplasm</keyword>
<evidence type="ECO:0000256" key="5">
    <source>
        <dbReference type="ARBA" id="ARBA00023242"/>
    </source>
</evidence>
<keyword evidence="7" id="KW-1185">Reference proteome</keyword>